<keyword evidence="2" id="KW-0443">Lipid metabolism</keyword>
<proteinExistence type="predicted"/>
<reference evidence="3 4" key="1">
    <citation type="submission" date="2016-04" db="EMBL/GenBank/DDBJ databases">
        <title>Draft genome of Fonsecaea erecta CBS 125763.</title>
        <authorList>
            <person name="Weiss V.A."/>
            <person name="Vicente V.A."/>
            <person name="Raittz R.T."/>
            <person name="Moreno L.F."/>
            <person name="De Souza E.M."/>
            <person name="Pedrosa F.O."/>
            <person name="Steffens M.B."/>
            <person name="Faoro H."/>
            <person name="Tadra-Sfeir M.Z."/>
            <person name="Najafzadeh M.J."/>
            <person name="Felipe M.S."/>
            <person name="Teixeira M."/>
            <person name="Sun J."/>
            <person name="Xi L."/>
            <person name="Gomes R."/>
            <person name="De Azevedo C.M."/>
            <person name="Salgado C.G."/>
            <person name="Da Silva M.B."/>
            <person name="Nascimento M.F."/>
            <person name="Queiroz-Telles F."/>
            <person name="Attili D.S."/>
            <person name="Gorbushina A."/>
        </authorList>
    </citation>
    <scope>NUCLEOTIDE SEQUENCE [LARGE SCALE GENOMIC DNA]</scope>
    <source>
        <strain evidence="3 4">CBS 125763</strain>
    </source>
</reference>
<keyword evidence="2" id="KW-0442">Lipid degradation</keyword>
<dbReference type="GO" id="GO:0019369">
    <property type="term" value="P:arachidonate metabolic process"/>
    <property type="evidence" value="ECO:0007669"/>
    <property type="project" value="TreeGrafter"/>
</dbReference>
<dbReference type="InterPro" id="IPR016035">
    <property type="entry name" value="Acyl_Trfase/lysoPLipase"/>
</dbReference>
<dbReference type="AlphaFoldDB" id="A0A178ZGA4"/>
<dbReference type="GO" id="GO:0016020">
    <property type="term" value="C:membrane"/>
    <property type="evidence" value="ECO:0007669"/>
    <property type="project" value="TreeGrafter"/>
</dbReference>
<comment type="caution">
    <text evidence="3">The sequence shown here is derived from an EMBL/GenBank/DDBJ whole genome shotgun (WGS) entry which is preliminary data.</text>
</comment>
<dbReference type="PANTHER" id="PTHR24185">
    <property type="entry name" value="CALCIUM-INDEPENDENT PHOSPHOLIPASE A2-GAMMA"/>
    <property type="match status" value="1"/>
</dbReference>
<evidence type="ECO:0000313" key="3">
    <source>
        <dbReference type="EMBL" id="OAP58834.1"/>
    </source>
</evidence>
<dbReference type="GO" id="GO:0047499">
    <property type="term" value="F:calcium-independent phospholipase A2 activity"/>
    <property type="evidence" value="ECO:0007669"/>
    <property type="project" value="TreeGrafter"/>
</dbReference>
<dbReference type="OrthoDB" id="1658288at2759"/>
<keyword evidence="1" id="KW-0378">Hydrolase</keyword>
<dbReference type="RefSeq" id="XP_018692201.1">
    <property type="nucleotide sequence ID" value="XM_018837641.1"/>
</dbReference>
<dbReference type="Proteomes" id="UP000078343">
    <property type="component" value="Unassembled WGS sequence"/>
</dbReference>
<gene>
    <name evidence="3" type="ORF">AYL99_06131</name>
</gene>
<dbReference type="Gene3D" id="3.40.1090.10">
    <property type="entry name" value="Cytosolic phospholipase A2 catalytic domain"/>
    <property type="match status" value="1"/>
</dbReference>
<protein>
    <submittedName>
        <fullName evidence="3">Uncharacterized protein</fullName>
    </submittedName>
</protein>
<evidence type="ECO:0000313" key="4">
    <source>
        <dbReference type="Proteomes" id="UP000078343"/>
    </source>
</evidence>
<keyword evidence="4" id="KW-1185">Reference proteome</keyword>
<evidence type="ECO:0000256" key="1">
    <source>
        <dbReference type="ARBA" id="ARBA00022801"/>
    </source>
</evidence>
<dbReference type="GeneID" id="30010299"/>
<name>A0A178ZGA4_9EURO</name>
<accession>A0A178ZGA4</accession>
<dbReference type="PANTHER" id="PTHR24185:SF1">
    <property type="entry name" value="CALCIUM-INDEPENDENT PHOSPHOLIPASE A2-GAMMA"/>
    <property type="match status" value="1"/>
</dbReference>
<dbReference type="STRING" id="1367422.A0A178ZGA4"/>
<sequence>MDQQQPLKILTLDGGGLQALATLSSLNAVCRAIAKQNGADRPPAPHEWFDIIGGVGTGGWIALLLGRYRLDLATCTAIYMEIATKTDIHRSKSSSRKNRPFKLNQDRLMTVVEETLERYGLDPALMPREGGTLELEGRLAGSRCKYAFATGVVPRGERDAPRYALFRSYHVDENPNEQLMKSPSPENCQVPEVFCATGAAKFFLTPYKIGDTVFFDETFPQSHPISSLALDEALRIYGRNVEISVLLNIGPGIPADKDCEELDLMSLGPISRLTRKFSWPLGRRLSLKQPLLFAEGGLEAMQKNLNLTSPSETALRLESQRREDIRARFKRMYGTPGADKYHHIGPAYSSERASLNDVHAINLPQSELADQKQRSRIAAEDIVKQVWVGAAA</sequence>
<dbReference type="GO" id="GO:0016042">
    <property type="term" value="P:lipid catabolic process"/>
    <property type="evidence" value="ECO:0007669"/>
    <property type="project" value="UniProtKB-KW"/>
</dbReference>
<dbReference type="SUPFAM" id="SSF52151">
    <property type="entry name" value="FabD/lysophospholipase-like"/>
    <property type="match status" value="1"/>
</dbReference>
<evidence type="ECO:0000256" key="2">
    <source>
        <dbReference type="ARBA" id="ARBA00022963"/>
    </source>
</evidence>
<dbReference type="EMBL" id="LVYI01000005">
    <property type="protein sequence ID" value="OAP58834.1"/>
    <property type="molecule type" value="Genomic_DNA"/>
</dbReference>
<organism evidence="3 4">
    <name type="scientific">Fonsecaea erecta</name>
    <dbReference type="NCBI Taxonomy" id="1367422"/>
    <lineage>
        <taxon>Eukaryota</taxon>
        <taxon>Fungi</taxon>
        <taxon>Dikarya</taxon>
        <taxon>Ascomycota</taxon>
        <taxon>Pezizomycotina</taxon>
        <taxon>Eurotiomycetes</taxon>
        <taxon>Chaetothyriomycetidae</taxon>
        <taxon>Chaetothyriales</taxon>
        <taxon>Herpotrichiellaceae</taxon>
        <taxon>Fonsecaea</taxon>
    </lineage>
</organism>